<gene>
    <name evidence="1" type="ORF">KSB_90500</name>
</gene>
<evidence type="ECO:0000313" key="2">
    <source>
        <dbReference type="Proteomes" id="UP000654345"/>
    </source>
</evidence>
<name>A0ABQ3V7H8_9CHLR</name>
<accession>A0ABQ3V7H8</accession>
<proteinExistence type="predicted"/>
<dbReference type="Proteomes" id="UP000654345">
    <property type="component" value="Unassembled WGS sequence"/>
</dbReference>
<comment type="caution">
    <text evidence="1">The sequence shown here is derived from an EMBL/GenBank/DDBJ whole genome shotgun (WGS) entry which is preliminary data.</text>
</comment>
<dbReference type="EMBL" id="BNJG01000005">
    <property type="protein sequence ID" value="GHO60575.1"/>
    <property type="molecule type" value="Genomic_DNA"/>
</dbReference>
<evidence type="ECO:0000313" key="1">
    <source>
        <dbReference type="EMBL" id="GHO60575.1"/>
    </source>
</evidence>
<organism evidence="1 2">
    <name type="scientific">Ktedonobacter robiniae</name>
    <dbReference type="NCBI Taxonomy" id="2778365"/>
    <lineage>
        <taxon>Bacteria</taxon>
        <taxon>Bacillati</taxon>
        <taxon>Chloroflexota</taxon>
        <taxon>Ktedonobacteria</taxon>
        <taxon>Ktedonobacterales</taxon>
        <taxon>Ktedonobacteraceae</taxon>
        <taxon>Ktedonobacter</taxon>
    </lineage>
</organism>
<sequence>MLFKEVPATKPVVNPRGSWLAKHDPEEIVVLKKKRGPFNMHTRSGDVIRVIPTKEKRIPMLRKNVPEQTIIELYAEARVPAERDSGTPEE</sequence>
<reference evidence="1 2" key="1">
    <citation type="journal article" date="2021" name="Int. J. Syst. Evol. Microbiol.">
        <title>Reticulibacter mediterranei gen. nov., sp. nov., within the new family Reticulibacteraceae fam. nov., and Ktedonospora formicarum gen. nov., sp. nov., Ktedonobacter robiniae sp. nov., Dictyobacter formicarum sp. nov. and Dictyobacter arantiisoli sp. nov., belonging to the class Ktedonobacteria.</title>
        <authorList>
            <person name="Yabe S."/>
            <person name="Zheng Y."/>
            <person name="Wang C.M."/>
            <person name="Sakai Y."/>
            <person name="Abe K."/>
            <person name="Yokota A."/>
            <person name="Donadio S."/>
            <person name="Cavaletti L."/>
            <person name="Monciardini P."/>
        </authorList>
    </citation>
    <scope>NUCLEOTIDE SEQUENCE [LARGE SCALE GENOMIC DNA]</scope>
    <source>
        <strain evidence="1 2">SOSP1-30</strain>
    </source>
</reference>
<keyword evidence="2" id="KW-1185">Reference proteome</keyword>
<protein>
    <submittedName>
        <fullName evidence="1">Uncharacterized protein</fullName>
    </submittedName>
</protein>